<protein>
    <submittedName>
        <fullName evidence="2">Uncharacterized protein</fullName>
    </submittedName>
</protein>
<accession>A0A0E9SR04</accession>
<name>A0A0E9SR04_ANGAN</name>
<organism evidence="2">
    <name type="scientific">Anguilla anguilla</name>
    <name type="common">European freshwater eel</name>
    <name type="synonym">Muraena anguilla</name>
    <dbReference type="NCBI Taxonomy" id="7936"/>
    <lineage>
        <taxon>Eukaryota</taxon>
        <taxon>Metazoa</taxon>
        <taxon>Chordata</taxon>
        <taxon>Craniata</taxon>
        <taxon>Vertebrata</taxon>
        <taxon>Euteleostomi</taxon>
        <taxon>Actinopterygii</taxon>
        <taxon>Neopterygii</taxon>
        <taxon>Teleostei</taxon>
        <taxon>Anguilliformes</taxon>
        <taxon>Anguillidae</taxon>
        <taxon>Anguilla</taxon>
    </lineage>
</organism>
<feature type="region of interest" description="Disordered" evidence="1">
    <location>
        <begin position="1"/>
        <end position="20"/>
    </location>
</feature>
<proteinExistence type="predicted"/>
<sequence>MSQPHHTTATCSSSAFTDMS</sequence>
<reference evidence="2" key="2">
    <citation type="journal article" date="2015" name="Fish Shellfish Immunol.">
        <title>Early steps in the European eel (Anguilla anguilla)-Vibrio vulnificus interaction in the gills: Role of the RtxA13 toxin.</title>
        <authorList>
            <person name="Callol A."/>
            <person name="Pajuelo D."/>
            <person name="Ebbesson L."/>
            <person name="Teles M."/>
            <person name="MacKenzie S."/>
            <person name="Amaro C."/>
        </authorList>
    </citation>
    <scope>NUCLEOTIDE SEQUENCE</scope>
</reference>
<evidence type="ECO:0000313" key="2">
    <source>
        <dbReference type="EMBL" id="JAH43692.1"/>
    </source>
</evidence>
<reference evidence="2" key="1">
    <citation type="submission" date="2014-11" db="EMBL/GenBank/DDBJ databases">
        <authorList>
            <person name="Amaro Gonzalez C."/>
        </authorList>
    </citation>
    <scope>NUCLEOTIDE SEQUENCE</scope>
</reference>
<dbReference type="EMBL" id="GBXM01064885">
    <property type="protein sequence ID" value="JAH43692.1"/>
    <property type="molecule type" value="Transcribed_RNA"/>
</dbReference>
<dbReference type="AlphaFoldDB" id="A0A0E9SR04"/>
<evidence type="ECO:0000256" key="1">
    <source>
        <dbReference type="SAM" id="MobiDB-lite"/>
    </source>
</evidence>